<reference evidence="3 4" key="1">
    <citation type="submission" date="2018-03" db="EMBL/GenBank/DDBJ databases">
        <title>Whole genome analyses suggest that Burkholderia sensu lato contains two further novel genera in the rhizoxinica-symbiotica group Mycetohabitans gen. nov., and Trinickia gen. nov.: implications for the evolution of diazotrophy and nodulation in the Burkholderiaceae.</title>
        <authorList>
            <person name="Estrada De Los Santos P."/>
            <person name="Palmer M."/>
            <person name="Chavez-Ramirez B."/>
            <person name="Steenkamp E.T."/>
            <person name="Hirsch A.M."/>
            <person name="Manyaka P."/>
            <person name="Maluk M."/>
            <person name="Lafos M."/>
            <person name="Crook M."/>
            <person name="Gross E."/>
            <person name="Simon M.F."/>
            <person name="Bueno Dos Reis Junior F."/>
            <person name="Poole P.S."/>
            <person name="Venter S.N."/>
            <person name="James E.K."/>
        </authorList>
    </citation>
    <scope>NUCLEOTIDE SEQUENCE [LARGE SCALE GENOMIC DNA]</scope>
    <source>
        <strain evidence="3 4">JPY-366</strain>
    </source>
</reference>
<dbReference type="PANTHER" id="PTHR33375:SF1">
    <property type="entry name" value="CHROMOSOME-PARTITIONING PROTEIN PARB-RELATED"/>
    <property type="match status" value="1"/>
</dbReference>
<feature type="compositionally biased region" description="Low complexity" evidence="1">
    <location>
        <begin position="327"/>
        <end position="348"/>
    </location>
</feature>
<dbReference type="InterPro" id="IPR003115">
    <property type="entry name" value="ParB_N"/>
</dbReference>
<evidence type="ECO:0000313" key="3">
    <source>
        <dbReference type="EMBL" id="PTB17002.1"/>
    </source>
</evidence>
<evidence type="ECO:0000256" key="1">
    <source>
        <dbReference type="SAM" id="MobiDB-lite"/>
    </source>
</evidence>
<feature type="domain" description="ParB-like N-terminal" evidence="2">
    <location>
        <begin position="50"/>
        <end position="116"/>
    </location>
</feature>
<proteinExistence type="predicted"/>
<dbReference type="Gene3D" id="3.90.1530.10">
    <property type="entry name" value="Conserved hypothetical protein from pyrococcus furiosus pfu- 392566-001, ParB domain"/>
    <property type="match status" value="1"/>
</dbReference>
<sequence>MTASTRTKMTAAEVRQLAQKQLERASARLDVRAPLGSGSSVGAGLASTIRLKVTEVKPYERNPRRATHEGILELKDSIRANGIEQIITVTKRPNEGRYVVAKGGNTRLLAAQSLYDETKDVAYLYRDFLVIDYPGEAALLAAHLRENDQRADLCFWDKSRGYLELKAVFESEAGRALSLREFSKMLADEGTQIGHVLLATFKFAHERLSTLGPAAPLLSGRDVASRIQPRVGALMRLAAKFGHGDVWVQQRLIEPELDLARAAFERTGALDVERCVEGFHERCADELMVNRSALTTMLGILEKAPDVTSVQLRATVTPPKQPSLLTPAAANEPAPAADLPAPRARVVAGDAGRKGGESSDEPTTTAASVVAGKTQSDDSSREPLEGAPSAPAALAVERGCASYPAGVRTRQYAGGPDGPALGGSSQASDSAVERCADESLWAALTLFARICGLEPCLREALMLPYGFRVEPPDLSADETALNGQSAEDLSARRRYQGWWWLANLSLQRTPAGLAVLRESSLSNLLEPKGSWARASHTWADKPLSGDRFNSLLRAVLDADDEWGGAFLDLLSAARAFRERNRSRFDVEFWRRQGVEEQVIKHQLQELEG</sequence>
<dbReference type="PANTHER" id="PTHR33375">
    <property type="entry name" value="CHROMOSOME-PARTITIONING PROTEIN PARB-RELATED"/>
    <property type="match status" value="1"/>
</dbReference>
<organism evidence="3 4">
    <name type="scientific">Trinickia symbiotica</name>
    <dbReference type="NCBI Taxonomy" id="863227"/>
    <lineage>
        <taxon>Bacteria</taxon>
        <taxon>Pseudomonadati</taxon>
        <taxon>Pseudomonadota</taxon>
        <taxon>Betaproteobacteria</taxon>
        <taxon>Burkholderiales</taxon>
        <taxon>Burkholderiaceae</taxon>
        <taxon>Trinickia</taxon>
    </lineage>
</organism>
<accession>A0A2T3XKJ0</accession>
<evidence type="ECO:0000313" key="4">
    <source>
        <dbReference type="Proteomes" id="UP000240638"/>
    </source>
</evidence>
<gene>
    <name evidence="3" type="ORF">C9I57_30330</name>
</gene>
<dbReference type="EMBL" id="PYUC01000025">
    <property type="protein sequence ID" value="PTB17002.1"/>
    <property type="molecule type" value="Genomic_DNA"/>
</dbReference>
<feature type="compositionally biased region" description="Basic and acidic residues" evidence="1">
    <location>
        <begin position="375"/>
        <end position="384"/>
    </location>
</feature>
<dbReference type="AlphaFoldDB" id="A0A2T3XKJ0"/>
<dbReference type="InterPro" id="IPR036086">
    <property type="entry name" value="ParB/Sulfiredoxin_sf"/>
</dbReference>
<dbReference type="RefSeq" id="WP_107154227.1">
    <property type="nucleotide sequence ID" value="NZ_PYUC01000025.1"/>
</dbReference>
<dbReference type="GO" id="GO:0005694">
    <property type="term" value="C:chromosome"/>
    <property type="evidence" value="ECO:0007669"/>
    <property type="project" value="TreeGrafter"/>
</dbReference>
<evidence type="ECO:0000259" key="2">
    <source>
        <dbReference type="Pfam" id="PF02195"/>
    </source>
</evidence>
<name>A0A2T3XKJ0_9BURK</name>
<feature type="region of interest" description="Disordered" evidence="1">
    <location>
        <begin position="318"/>
        <end position="393"/>
    </location>
</feature>
<comment type="caution">
    <text evidence="3">The sequence shown here is derived from an EMBL/GenBank/DDBJ whole genome shotgun (WGS) entry which is preliminary data.</text>
</comment>
<dbReference type="Pfam" id="PF02195">
    <property type="entry name" value="ParB_N"/>
    <property type="match status" value="1"/>
</dbReference>
<dbReference type="InterPro" id="IPR050336">
    <property type="entry name" value="Chromosome_partition/occlusion"/>
</dbReference>
<dbReference type="GO" id="GO:0007059">
    <property type="term" value="P:chromosome segregation"/>
    <property type="evidence" value="ECO:0007669"/>
    <property type="project" value="TreeGrafter"/>
</dbReference>
<dbReference type="SUPFAM" id="SSF110849">
    <property type="entry name" value="ParB/Sulfiredoxin"/>
    <property type="match status" value="1"/>
</dbReference>
<dbReference type="GO" id="GO:0045881">
    <property type="term" value="P:positive regulation of sporulation resulting in formation of a cellular spore"/>
    <property type="evidence" value="ECO:0007669"/>
    <property type="project" value="TreeGrafter"/>
</dbReference>
<protein>
    <submittedName>
        <fullName evidence="3">Chromosome partitioning protein ParB</fullName>
    </submittedName>
</protein>
<dbReference type="Proteomes" id="UP000240638">
    <property type="component" value="Unassembled WGS sequence"/>
</dbReference>